<reference evidence="1 2" key="1">
    <citation type="submission" date="2020-07" db="EMBL/GenBank/DDBJ databases">
        <authorList>
            <person name="Feng H."/>
        </authorList>
    </citation>
    <scope>NUCLEOTIDE SEQUENCE [LARGE SCALE GENOMIC DNA]</scope>
    <source>
        <strain evidence="2">s-11</strain>
    </source>
</reference>
<name>A0A7W1X8R5_9BACL</name>
<sequence length="150" mass="17527">MKRMIFLNLNNDLKRVLLQALQKQMEYFYNKSLQEPRKFLSAVYYEEAKMLEEAMSQIQTQWTEALPSAQVVSPPPSDLCAEDERQFYVSFCELKNKKIGSLFAFTEEAEPIEVTYDNKKGFTIKVNNCISAQTYDLDTAFFTFLDLIEE</sequence>
<accession>A0A7W1X8R5</accession>
<dbReference type="EMBL" id="JACEIP010000004">
    <property type="protein sequence ID" value="MBA4542162.1"/>
    <property type="molecule type" value="Genomic_DNA"/>
</dbReference>
<evidence type="ECO:0000313" key="2">
    <source>
        <dbReference type="Proteomes" id="UP000530514"/>
    </source>
</evidence>
<evidence type="ECO:0000313" key="1">
    <source>
        <dbReference type="EMBL" id="MBA4542162.1"/>
    </source>
</evidence>
<proteinExistence type="predicted"/>
<keyword evidence="2" id="KW-1185">Reference proteome</keyword>
<organism evidence="1 2">
    <name type="scientific">Thermoactinomyces daqus</name>
    <dbReference type="NCBI Taxonomy" id="1329516"/>
    <lineage>
        <taxon>Bacteria</taxon>
        <taxon>Bacillati</taxon>
        <taxon>Bacillota</taxon>
        <taxon>Bacilli</taxon>
        <taxon>Bacillales</taxon>
        <taxon>Thermoactinomycetaceae</taxon>
        <taxon>Thermoactinomyces</taxon>
    </lineage>
</organism>
<gene>
    <name evidence="1" type="ORF">H1164_04510</name>
</gene>
<dbReference type="RefSeq" id="WP_033099535.1">
    <property type="nucleotide sequence ID" value="NZ_JACEIP010000004.1"/>
</dbReference>
<comment type="caution">
    <text evidence="1">The sequence shown here is derived from an EMBL/GenBank/DDBJ whole genome shotgun (WGS) entry which is preliminary data.</text>
</comment>
<dbReference type="Proteomes" id="UP000530514">
    <property type="component" value="Unassembled WGS sequence"/>
</dbReference>
<dbReference type="AlphaFoldDB" id="A0A7W1X8R5"/>
<protein>
    <submittedName>
        <fullName evidence="1">Uncharacterized protein</fullName>
    </submittedName>
</protein>